<dbReference type="PANTHER" id="PTHR42693:SF43">
    <property type="entry name" value="BLL2667 PROTEIN"/>
    <property type="match status" value="1"/>
</dbReference>
<accession>A0ABS1KU33</accession>
<dbReference type="InterPro" id="IPR000917">
    <property type="entry name" value="Sulfatase_N"/>
</dbReference>
<feature type="domain" description="Sulfatase N-terminal" evidence="5">
    <location>
        <begin position="65"/>
        <end position="481"/>
    </location>
</feature>
<keyword evidence="4" id="KW-0106">Calcium</keyword>
<dbReference type="Proteomes" id="UP000613030">
    <property type="component" value="Unassembled WGS sequence"/>
</dbReference>
<comment type="caution">
    <text evidence="6">The sequence shown here is derived from an EMBL/GenBank/DDBJ whole genome shotgun (WGS) entry which is preliminary data.</text>
</comment>
<dbReference type="InterPro" id="IPR017850">
    <property type="entry name" value="Alkaline_phosphatase_core_sf"/>
</dbReference>
<reference evidence="6 7" key="1">
    <citation type="submission" date="2021-01" db="EMBL/GenBank/DDBJ databases">
        <title>Chryseolinea sp. Jin1 Genome sequencing and assembly.</title>
        <authorList>
            <person name="Kim I."/>
        </authorList>
    </citation>
    <scope>NUCLEOTIDE SEQUENCE [LARGE SCALE GENOMIC DNA]</scope>
    <source>
        <strain evidence="6 7">Jin1</strain>
    </source>
</reference>
<dbReference type="PANTHER" id="PTHR42693">
    <property type="entry name" value="ARYLSULFATASE FAMILY MEMBER"/>
    <property type="match status" value="1"/>
</dbReference>
<organism evidence="6 7">
    <name type="scientific">Chryseolinea lacunae</name>
    <dbReference type="NCBI Taxonomy" id="2801331"/>
    <lineage>
        <taxon>Bacteria</taxon>
        <taxon>Pseudomonadati</taxon>
        <taxon>Bacteroidota</taxon>
        <taxon>Cytophagia</taxon>
        <taxon>Cytophagales</taxon>
        <taxon>Fulvivirgaceae</taxon>
        <taxon>Chryseolinea</taxon>
    </lineage>
</organism>
<evidence type="ECO:0000256" key="4">
    <source>
        <dbReference type="ARBA" id="ARBA00022837"/>
    </source>
</evidence>
<dbReference type="CDD" id="cd16025">
    <property type="entry name" value="PAS_like"/>
    <property type="match status" value="1"/>
</dbReference>
<keyword evidence="3" id="KW-0378">Hydrolase</keyword>
<comment type="similarity">
    <text evidence="1">Belongs to the sulfatase family.</text>
</comment>
<keyword evidence="7" id="KW-1185">Reference proteome</keyword>
<proteinExistence type="inferred from homology"/>
<evidence type="ECO:0000256" key="3">
    <source>
        <dbReference type="ARBA" id="ARBA00022801"/>
    </source>
</evidence>
<dbReference type="InterPro" id="IPR050738">
    <property type="entry name" value="Sulfatase"/>
</dbReference>
<dbReference type="SUPFAM" id="SSF53649">
    <property type="entry name" value="Alkaline phosphatase-like"/>
    <property type="match status" value="1"/>
</dbReference>
<dbReference type="InterPro" id="IPR024607">
    <property type="entry name" value="Sulfatase_CS"/>
</dbReference>
<dbReference type="EMBL" id="JAERRB010000005">
    <property type="protein sequence ID" value="MBL0742708.1"/>
    <property type="molecule type" value="Genomic_DNA"/>
</dbReference>
<name>A0ABS1KU33_9BACT</name>
<gene>
    <name evidence="6" type="ORF">JI741_15890</name>
</gene>
<dbReference type="PROSITE" id="PS00523">
    <property type="entry name" value="SULFATASE_1"/>
    <property type="match status" value="1"/>
</dbReference>
<dbReference type="Gene3D" id="3.40.720.10">
    <property type="entry name" value="Alkaline Phosphatase, subunit A"/>
    <property type="match status" value="1"/>
</dbReference>
<evidence type="ECO:0000256" key="1">
    <source>
        <dbReference type="ARBA" id="ARBA00008779"/>
    </source>
</evidence>
<evidence type="ECO:0000313" key="6">
    <source>
        <dbReference type="EMBL" id="MBL0742708.1"/>
    </source>
</evidence>
<dbReference type="Gene3D" id="3.30.1120.10">
    <property type="match status" value="1"/>
</dbReference>
<sequence>MKILQTPVEKTLRVLSVAFLSAAVYLPSAHGQQTDQTWKGKVSKSAKDSQPYKVDYVTKAKPGSPNIVWIILDDVGFGATSAFGGLIRTPNLDSLANQGLRYTNFHTAGICSPTRSALLTGRNHHSVGMGLFPHFYLSADYPGYNGHILPEKGTIAETLRESGYSTYQLGKWHLTPDDEATDLGPFVRWPSGKGFDHNYGFLGGATDQYKPDLVEDNQHIKPDGRHLNELLADKAISYVSRQKAVNPDKPFFLYYATGAGHAPHQVDKVWSDKYKGQFDEGWDVYREKVIANQKKLGVIPANAQLPARDSYLKAWKDLPAEEKRLYARFMEVYAGFLEETDHEIGRFLKHLKTSGQLENTAVFVMIGDNGGSKEGLEYGVTTKSIRFGADAVTREDYRKFMLSEYDKIGGKDVASVANYPLGWAQATNTPFRFWKSDANAEGATHNPLIVYYPKGIKEKGGIRNQYTHLIDLYPTALELTGTKQPETIRGYKQDPLHGTSLAFSLNDKDAASRHTQQYYCIFGNRAIYKDGWKAAAAHHPNSLELFTYAGEPKPAIENNPDTEVWELYNLNEDFNELKDLAKKHPEKLKELKDLFDAEAAKYNIYPLIDIEHAATRYKLQPPPTPKPATTPSSK</sequence>
<keyword evidence="2" id="KW-0479">Metal-binding</keyword>
<evidence type="ECO:0000259" key="5">
    <source>
        <dbReference type="Pfam" id="PF00884"/>
    </source>
</evidence>
<dbReference type="RefSeq" id="WP_202011232.1">
    <property type="nucleotide sequence ID" value="NZ_JAERRB010000005.1"/>
</dbReference>
<evidence type="ECO:0000256" key="2">
    <source>
        <dbReference type="ARBA" id="ARBA00022723"/>
    </source>
</evidence>
<dbReference type="Pfam" id="PF00884">
    <property type="entry name" value="Sulfatase"/>
    <property type="match status" value="1"/>
</dbReference>
<protein>
    <submittedName>
        <fullName evidence="6">Sulfatase-like hydrolase/transferase</fullName>
    </submittedName>
</protein>
<evidence type="ECO:0000313" key="7">
    <source>
        <dbReference type="Proteomes" id="UP000613030"/>
    </source>
</evidence>